<dbReference type="HOGENOM" id="CLU_3181866_0_0_9"/>
<reference evidence="1 2" key="2">
    <citation type="submission" date="2009-02" db="EMBL/GenBank/DDBJ databases">
        <title>Draft genome sequence of Clostridium asparagiforme (DSM 15981).</title>
        <authorList>
            <person name="Sudarsanam P."/>
            <person name="Ley R."/>
            <person name="Guruge J."/>
            <person name="Turnbaugh P.J."/>
            <person name="Mahowald M."/>
            <person name="Liep D."/>
            <person name="Gordon J."/>
        </authorList>
    </citation>
    <scope>NUCLEOTIDE SEQUENCE [LARGE SCALE GENOMIC DNA]</scope>
    <source>
        <strain evidence="1 2">DSM 15981</strain>
    </source>
</reference>
<reference evidence="1 2" key="1">
    <citation type="submission" date="2009-01" db="EMBL/GenBank/DDBJ databases">
        <authorList>
            <person name="Fulton L."/>
            <person name="Clifton S."/>
            <person name="Fulton B."/>
            <person name="Xu J."/>
            <person name="Minx P."/>
            <person name="Pepin K.H."/>
            <person name="Johnson M."/>
            <person name="Bhonagiri V."/>
            <person name="Nash W.E."/>
            <person name="Mardis E.R."/>
            <person name="Wilson R.K."/>
        </authorList>
    </citation>
    <scope>NUCLEOTIDE SEQUENCE [LARGE SCALE GENOMIC DNA]</scope>
    <source>
        <strain evidence="1 2">DSM 15981</strain>
    </source>
</reference>
<name>C0D2P3_9FIRM</name>
<accession>C0D2P3</accession>
<organism evidence="1 2">
    <name type="scientific">[Clostridium] asparagiforme DSM 15981</name>
    <dbReference type="NCBI Taxonomy" id="518636"/>
    <lineage>
        <taxon>Bacteria</taxon>
        <taxon>Bacillati</taxon>
        <taxon>Bacillota</taxon>
        <taxon>Clostridia</taxon>
        <taxon>Lachnospirales</taxon>
        <taxon>Lachnospiraceae</taxon>
        <taxon>Enterocloster</taxon>
    </lineage>
</organism>
<evidence type="ECO:0000313" key="2">
    <source>
        <dbReference type="Proteomes" id="UP000004756"/>
    </source>
</evidence>
<dbReference type="EMBL" id="ACCJ01000272">
    <property type="protein sequence ID" value="EEG54388.1"/>
    <property type="molecule type" value="Genomic_DNA"/>
</dbReference>
<gene>
    <name evidence="1" type="ORF">CLOSTASPAR_03532</name>
</gene>
<dbReference type="Proteomes" id="UP000004756">
    <property type="component" value="Unassembled WGS sequence"/>
</dbReference>
<proteinExistence type="predicted"/>
<keyword evidence="2" id="KW-1185">Reference proteome</keyword>
<evidence type="ECO:0000313" key="1">
    <source>
        <dbReference type="EMBL" id="EEG54388.1"/>
    </source>
</evidence>
<dbReference type="AlphaFoldDB" id="C0D2P3"/>
<comment type="caution">
    <text evidence="1">The sequence shown here is derived from an EMBL/GenBank/DDBJ whole genome shotgun (WGS) entry which is preliminary data.</text>
</comment>
<sequence>MEILQIAFPAAIPYNKGIRFQTMREAERRIKYERFGTGSGIWHFRL</sequence>
<protein>
    <submittedName>
        <fullName evidence="1">Uncharacterized protein</fullName>
    </submittedName>
</protein>